<proteinExistence type="predicted"/>
<feature type="domain" description="Ferric reductase NAD binding" evidence="2">
    <location>
        <begin position="1"/>
        <end position="99"/>
    </location>
</feature>
<dbReference type="GO" id="GO:0016175">
    <property type="term" value="F:superoxide-generating NAD(P)H oxidase activity"/>
    <property type="evidence" value="ECO:0007669"/>
    <property type="project" value="TreeGrafter"/>
</dbReference>
<gene>
    <name evidence="3" type="ORF">RFULGI_LOCUS13481</name>
</gene>
<sequence length="130" mass="15147">SLEWFHSLLLAIEEQDIEQFIEIRIYLTGHLRDSEVRNIYMNVGDTKDAVTGFRTSTHYGRPVWDKIFEEMTDQYPATDIGVFFCGPKPIGKQLHEKCNLWSQSFEDGTKFIYGKGEFLIIYFAIIISNI</sequence>
<evidence type="ECO:0000313" key="4">
    <source>
        <dbReference type="Proteomes" id="UP000789396"/>
    </source>
</evidence>
<evidence type="ECO:0000256" key="1">
    <source>
        <dbReference type="ARBA" id="ARBA00023002"/>
    </source>
</evidence>
<dbReference type="PANTHER" id="PTHR11972:SF153">
    <property type="entry name" value="SUPEROXIDE-GENERATING NADPH OXIDASE HEAVY CHAIN SUBUNIT A"/>
    <property type="match status" value="1"/>
</dbReference>
<dbReference type="Pfam" id="PF08030">
    <property type="entry name" value="NAD_binding_6"/>
    <property type="match status" value="1"/>
</dbReference>
<dbReference type="InterPro" id="IPR013121">
    <property type="entry name" value="Fe_red_NAD-bd_6"/>
</dbReference>
<dbReference type="PANTHER" id="PTHR11972">
    <property type="entry name" value="NADPH OXIDASE"/>
    <property type="match status" value="1"/>
</dbReference>
<accession>A0A9N9ITM8</accession>
<dbReference type="EMBL" id="CAJVPZ010035546">
    <property type="protein sequence ID" value="CAG8749317.1"/>
    <property type="molecule type" value="Genomic_DNA"/>
</dbReference>
<organism evidence="3 4">
    <name type="scientific">Racocetra fulgida</name>
    <dbReference type="NCBI Taxonomy" id="60492"/>
    <lineage>
        <taxon>Eukaryota</taxon>
        <taxon>Fungi</taxon>
        <taxon>Fungi incertae sedis</taxon>
        <taxon>Mucoromycota</taxon>
        <taxon>Glomeromycotina</taxon>
        <taxon>Glomeromycetes</taxon>
        <taxon>Diversisporales</taxon>
        <taxon>Gigasporaceae</taxon>
        <taxon>Racocetra</taxon>
    </lineage>
</organism>
<dbReference type="OrthoDB" id="167398at2759"/>
<name>A0A9N9ITM8_9GLOM</name>
<dbReference type="GO" id="GO:0043020">
    <property type="term" value="C:NADPH oxidase complex"/>
    <property type="evidence" value="ECO:0007669"/>
    <property type="project" value="TreeGrafter"/>
</dbReference>
<comment type="caution">
    <text evidence="3">The sequence shown here is derived from an EMBL/GenBank/DDBJ whole genome shotgun (WGS) entry which is preliminary data.</text>
</comment>
<evidence type="ECO:0000259" key="2">
    <source>
        <dbReference type="Pfam" id="PF08030"/>
    </source>
</evidence>
<feature type="non-terminal residue" evidence="3">
    <location>
        <position position="1"/>
    </location>
</feature>
<dbReference type="InterPro" id="IPR050369">
    <property type="entry name" value="RBOH/FRE"/>
</dbReference>
<dbReference type="GO" id="GO:0006952">
    <property type="term" value="P:defense response"/>
    <property type="evidence" value="ECO:0007669"/>
    <property type="project" value="TreeGrafter"/>
</dbReference>
<keyword evidence="4" id="KW-1185">Reference proteome</keyword>
<dbReference type="Proteomes" id="UP000789396">
    <property type="component" value="Unassembled WGS sequence"/>
</dbReference>
<keyword evidence="1" id="KW-0560">Oxidoreductase</keyword>
<dbReference type="AlphaFoldDB" id="A0A9N9ITM8"/>
<evidence type="ECO:0000313" key="3">
    <source>
        <dbReference type="EMBL" id="CAG8749317.1"/>
    </source>
</evidence>
<dbReference type="GO" id="GO:0042554">
    <property type="term" value="P:superoxide anion generation"/>
    <property type="evidence" value="ECO:0007669"/>
    <property type="project" value="TreeGrafter"/>
</dbReference>
<protein>
    <submittedName>
        <fullName evidence="3">1692_t:CDS:1</fullName>
    </submittedName>
</protein>
<reference evidence="3" key="1">
    <citation type="submission" date="2021-06" db="EMBL/GenBank/DDBJ databases">
        <authorList>
            <person name="Kallberg Y."/>
            <person name="Tangrot J."/>
            <person name="Rosling A."/>
        </authorList>
    </citation>
    <scope>NUCLEOTIDE SEQUENCE</scope>
    <source>
        <strain evidence="3">IN212</strain>
    </source>
</reference>
<dbReference type="InterPro" id="IPR039261">
    <property type="entry name" value="FNR_nucleotide-bd"/>
</dbReference>
<dbReference type="Gene3D" id="3.40.50.80">
    <property type="entry name" value="Nucleotide-binding domain of ferredoxin-NADP reductase (FNR) module"/>
    <property type="match status" value="1"/>
</dbReference>